<evidence type="ECO:0000313" key="5">
    <source>
        <dbReference type="EMBL" id="SFC28555.1"/>
    </source>
</evidence>
<dbReference type="InterPro" id="IPR054364">
    <property type="entry name" value="Ca3427-like_PBP2"/>
</dbReference>
<organism evidence="5 6">
    <name type="scientific">Flexibacter flexilis DSM 6793</name>
    <dbReference type="NCBI Taxonomy" id="927664"/>
    <lineage>
        <taxon>Bacteria</taxon>
        <taxon>Pseudomonadati</taxon>
        <taxon>Bacteroidota</taxon>
        <taxon>Cytophagia</taxon>
        <taxon>Cytophagales</taxon>
        <taxon>Flexibacteraceae</taxon>
        <taxon>Flexibacter</taxon>
    </lineage>
</organism>
<dbReference type="AlphaFoldDB" id="A0A1I1HXP0"/>
<evidence type="ECO:0000313" key="6">
    <source>
        <dbReference type="Proteomes" id="UP000199514"/>
    </source>
</evidence>
<dbReference type="EMBL" id="FOLE01000004">
    <property type="protein sequence ID" value="SFC28555.1"/>
    <property type="molecule type" value="Genomic_DNA"/>
</dbReference>
<dbReference type="Gene3D" id="3.40.190.10">
    <property type="entry name" value="Periplasmic binding protein-like II"/>
    <property type="match status" value="2"/>
</dbReference>
<dbReference type="GO" id="GO:0042597">
    <property type="term" value="C:periplasmic space"/>
    <property type="evidence" value="ECO:0007669"/>
    <property type="project" value="UniProtKB-SubCell"/>
</dbReference>
<accession>A0A1I1HXP0</accession>
<dbReference type="PANTHER" id="PTHR30024:SF47">
    <property type="entry name" value="TAURINE-BINDING PERIPLASMIC PROTEIN"/>
    <property type="match status" value="1"/>
</dbReference>
<sequence>MKHILRVGGVPEHFNLPWHWAAEQQLWDKLVVSVQWTDYSSGTGAMMAALRDKQLDMALVLTEGAVADIAKGNDARIVQTYVNTPLQWGIHVAAHSDITEQTNLTGKRYAISRKGSGSHLMALVNADQNGYTIAEVDWVQVGNIGGAEKALTEGQADVFMWEKAMTQPLVSKGVFRRVGVCPTPWPCFVVVVRTEIIAQYAAEIKTILQSVGQLAAELKKHSQAVEIVAQRYELPLAQTQEWHEATDWNYNAQPITQAEVEPVAQTLFRLGIIEQMPEIQNIIHKLEA</sequence>
<proteinExistence type="inferred from homology"/>
<dbReference type="RefSeq" id="WP_091510735.1">
    <property type="nucleotide sequence ID" value="NZ_FOLE01000004.1"/>
</dbReference>
<evidence type="ECO:0000256" key="1">
    <source>
        <dbReference type="ARBA" id="ARBA00004418"/>
    </source>
</evidence>
<dbReference type="PANTHER" id="PTHR30024">
    <property type="entry name" value="ALIPHATIC SULFONATES-BINDING PROTEIN-RELATED"/>
    <property type="match status" value="1"/>
</dbReference>
<evidence type="ECO:0000256" key="3">
    <source>
        <dbReference type="ARBA" id="ARBA00022729"/>
    </source>
</evidence>
<protein>
    <submittedName>
        <fullName evidence="5">ABC-type nitrate/sulfonate/bicarbonate transport system, substrate-binding protein</fullName>
    </submittedName>
</protein>
<reference evidence="5 6" key="1">
    <citation type="submission" date="2016-10" db="EMBL/GenBank/DDBJ databases">
        <authorList>
            <person name="de Groot N.N."/>
        </authorList>
    </citation>
    <scope>NUCLEOTIDE SEQUENCE [LARGE SCALE GENOMIC DNA]</scope>
    <source>
        <strain evidence="5 6">DSM 6793</strain>
    </source>
</reference>
<feature type="domain" description="Ca3427-like PBP 2" evidence="4">
    <location>
        <begin position="88"/>
        <end position="179"/>
    </location>
</feature>
<keyword evidence="6" id="KW-1185">Reference proteome</keyword>
<dbReference type="Pfam" id="PF22384">
    <property type="entry name" value="PBP2_Ca3427_like"/>
    <property type="match status" value="1"/>
</dbReference>
<dbReference type="Proteomes" id="UP000199514">
    <property type="component" value="Unassembled WGS sequence"/>
</dbReference>
<comment type="subcellular location">
    <subcellularLocation>
        <location evidence="1">Periplasm</location>
    </subcellularLocation>
</comment>
<dbReference type="SUPFAM" id="SSF53850">
    <property type="entry name" value="Periplasmic binding protein-like II"/>
    <property type="match status" value="1"/>
</dbReference>
<comment type="similarity">
    <text evidence="2">Belongs to the bacterial solute-binding protein SsuA/TauA family.</text>
</comment>
<name>A0A1I1HXP0_9BACT</name>
<dbReference type="OrthoDB" id="6191474at2"/>
<dbReference type="STRING" id="927664.SAMN05421780_104127"/>
<evidence type="ECO:0000256" key="2">
    <source>
        <dbReference type="ARBA" id="ARBA00010742"/>
    </source>
</evidence>
<gene>
    <name evidence="5" type="ORF">SAMN05421780_104127</name>
</gene>
<keyword evidence="3" id="KW-0732">Signal</keyword>
<evidence type="ECO:0000259" key="4">
    <source>
        <dbReference type="Pfam" id="PF22384"/>
    </source>
</evidence>